<dbReference type="PANTHER" id="PTHR12526">
    <property type="entry name" value="GLYCOSYLTRANSFERASE"/>
    <property type="match status" value="1"/>
</dbReference>
<dbReference type="GO" id="GO:0016757">
    <property type="term" value="F:glycosyltransferase activity"/>
    <property type="evidence" value="ECO:0007669"/>
    <property type="project" value="UniProtKB-KW"/>
</dbReference>
<protein>
    <submittedName>
        <fullName evidence="1">Glycosyltransferase</fullName>
        <ecNumber evidence="1">2.4.-.-</ecNumber>
    </submittedName>
</protein>
<keyword evidence="1" id="KW-0808">Transferase</keyword>
<evidence type="ECO:0000313" key="2">
    <source>
        <dbReference type="Proteomes" id="UP001596137"/>
    </source>
</evidence>
<keyword evidence="2" id="KW-1185">Reference proteome</keyword>
<dbReference type="Gene3D" id="3.40.50.2000">
    <property type="entry name" value="Glycogen Phosphorylase B"/>
    <property type="match status" value="2"/>
</dbReference>
<reference evidence="2" key="1">
    <citation type="journal article" date="2019" name="Int. J. Syst. Evol. Microbiol.">
        <title>The Global Catalogue of Microorganisms (GCM) 10K type strain sequencing project: providing services to taxonomists for standard genome sequencing and annotation.</title>
        <authorList>
            <consortium name="The Broad Institute Genomics Platform"/>
            <consortium name="The Broad Institute Genome Sequencing Center for Infectious Disease"/>
            <person name="Wu L."/>
            <person name="Ma J."/>
        </authorList>
    </citation>
    <scope>NUCLEOTIDE SEQUENCE [LARGE SCALE GENOMIC DNA]</scope>
    <source>
        <strain evidence="2">JCM 30346</strain>
    </source>
</reference>
<organism evidence="1 2">
    <name type="scientific">Sphaerisporangium aureirubrum</name>
    <dbReference type="NCBI Taxonomy" id="1544736"/>
    <lineage>
        <taxon>Bacteria</taxon>
        <taxon>Bacillati</taxon>
        <taxon>Actinomycetota</taxon>
        <taxon>Actinomycetes</taxon>
        <taxon>Streptosporangiales</taxon>
        <taxon>Streptosporangiaceae</taxon>
        <taxon>Sphaerisporangium</taxon>
    </lineage>
</organism>
<dbReference type="Proteomes" id="UP001596137">
    <property type="component" value="Unassembled WGS sequence"/>
</dbReference>
<dbReference type="EC" id="2.4.-.-" evidence="1"/>
<dbReference type="SUPFAM" id="SSF53756">
    <property type="entry name" value="UDP-Glycosyltransferase/glycogen phosphorylase"/>
    <property type="match status" value="1"/>
</dbReference>
<gene>
    <name evidence="1" type="ORF">ACFP1K_00895</name>
</gene>
<comment type="caution">
    <text evidence="1">The sequence shown here is derived from an EMBL/GenBank/DDBJ whole genome shotgun (WGS) entry which is preliminary data.</text>
</comment>
<evidence type="ECO:0000313" key="1">
    <source>
        <dbReference type="EMBL" id="MFC6079701.1"/>
    </source>
</evidence>
<name>A0ABW1N8U7_9ACTN</name>
<keyword evidence="1" id="KW-0328">Glycosyltransferase</keyword>
<sequence>MRVLVYPHAMEVGGSQLNAVELAAAVQRLGHDVAVLGEPGPMVAHVAAAGLEHIPLDPGRRRPSASTVRLLRDLAVRRRLDVVHGYEWPPGVEAFYASLSGPSAAVCTVMSMDVAPFLPGSLPLVVGTREIQERAAPGRRHVHLIEPPVDVTANVPGHPVEAFRQEFGLEEGPFDLVVVGRLVAELKLEGILTAIDVTGRLAAELNLRLIIVGDGPARPEVEARAAAANATAGRRAVVLTGQLLDPRPAYAAATACLAMGGSALRSLAFAKPLIVQGELGFFELLTPDTEKTFLSQGWYGLGDGPHEGPARLEAALRTLTTEVRLRGRLGDYGRRLVEDRFSLERAARVQVDIYQQAIAERPAALDALGTAAGVLRHKLRRRYQRLRGTGSRDDFNAVARRPG</sequence>
<dbReference type="Pfam" id="PF13692">
    <property type="entry name" value="Glyco_trans_1_4"/>
    <property type="match status" value="1"/>
</dbReference>
<accession>A0ABW1N8U7</accession>
<dbReference type="RefSeq" id="WP_380746009.1">
    <property type="nucleotide sequence ID" value="NZ_JBHSRF010000001.1"/>
</dbReference>
<proteinExistence type="predicted"/>
<dbReference type="EMBL" id="JBHSRF010000001">
    <property type="protein sequence ID" value="MFC6079701.1"/>
    <property type="molecule type" value="Genomic_DNA"/>
</dbReference>